<organism evidence="2">
    <name type="scientific">Tanacetum cinerariifolium</name>
    <name type="common">Dalmatian daisy</name>
    <name type="synonym">Chrysanthemum cinerariifolium</name>
    <dbReference type="NCBI Taxonomy" id="118510"/>
    <lineage>
        <taxon>Eukaryota</taxon>
        <taxon>Viridiplantae</taxon>
        <taxon>Streptophyta</taxon>
        <taxon>Embryophyta</taxon>
        <taxon>Tracheophyta</taxon>
        <taxon>Spermatophyta</taxon>
        <taxon>Magnoliopsida</taxon>
        <taxon>eudicotyledons</taxon>
        <taxon>Gunneridae</taxon>
        <taxon>Pentapetalae</taxon>
        <taxon>asterids</taxon>
        <taxon>campanulids</taxon>
        <taxon>Asterales</taxon>
        <taxon>Asteraceae</taxon>
        <taxon>Asteroideae</taxon>
        <taxon>Anthemideae</taxon>
        <taxon>Anthemidinae</taxon>
        <taxon>Tanacetum</taxon>
    </lineage>
</organism>
<name>A0A6L2KA78_TANCI</name>
<evidence type="ECO:0000313" key="2">
    <source>
        <dbReference type="EMBL" id="GEU46351.1"/>
    </source>
</evidence>
<sequence>MLHASGSGDGFGSHPKVPGESKDKTTGTNEGIGTKPGVPDVPSYKSDSDNESWGDSEDESDDINDDDEDDGNINDDDSENKYGDGNDAHDSERTNLNDVDENPSFTLKDMMKKNRMKSMNLIMIMKMYLKNRMTICIRMWT</sequence>
<proteinExistence type="predicted"/>
<feature type="region of interest" description="Disordered" evidence="1">
    <location>
        <begin position="1"/>
        <end position="105"/>
    </location>
</feature>
<comment type="caution">
    <text evidence="2">The sequence shown here is derived from an EMBL/GenBank/DDBJ whole genome shotgun (WGS) entry which is preliminary data.</text>
</comment>
<feature type="compositionally biased region" description="Acidic residues" evidence="1">
    <location>
        <begin position="49"/>
        <end position="78"/>
    </location>
</feature>
<reference evidence="2" key="1">
    <citation type="journal article" date="2019" name="Sci. Rep.">
        <title>Draft genome of Tanacetum cinerariifolium, the natural source of mosquito coil.</title>
        <authorList>
            <person name="Yamashiro T."/>
            <person name="Shiraishi A."/>
            <person name="Satake H."/>
            <person name="Nakayama K."/>
        </authorList>
    </citation>
    <scope>NUCLEOTIDE SEQUENCE</scope>
</reference>
<dbReference type="AlphaFoldDB" id="A0A6L2KA78"/>
<feature type="compositionally biased region" description="Basic and acidic residues" evidence="1">
    <location>
        <begin position="79"/>
        <end position="95"/>
    </location>
</feature>
<accession>A0A6L2KA78</accession>
<dbReference type="EMBL" id="BKCJ010002113">
    <property type="protein sequence ID" value="GEU46351.1"/>
    <property type="molecule type" value="Genomic_DNA"/>
</dbReference>
<protein>
    <submittedName>
        <fullName evidence="2">Uncharacterized protein</fullName>
    </submittedName>
</protein>
<gene>
    <name evidence="2" type="ORF">Tci_018329</name>
</gene>
<evidence type="ECO:0000256" key="1">
    <source>
        <dbReference type="SAM" id="MobiDB-lite"/>
    </source>
</evidence>